<evidence type="ECO:0000313" key="2">
    <source>
        <dbReference type="Proteomes" id="UP000054217"/>
    </source>
</evidence>
<dbReference type="EMBL" id="KN831949">
    <property type="protein sequence ID" value="KIO11696.1"/>
    <property type="molecule type" value="Genomic_DNA"/>
</dbReference>
<dbReference type="OrthoDB" id="2675723at2759"/>
<proteinExistence type="predicted"/>
<dbReference type="AlphaFoldDB" id="A0A0C3PRI7"/>
<sequence>MDATIYLKLHLEVGSNTSTSKSVQLTAFLDANSEQDYALDDGWLDNVGDELPTSDGTLAGPQDKLPLPSTLGIDACQAKDALHGLCLTLADKAAVFQGVVHTAKSYSMKTQAWDMIRAINVSVKKQAMIYN</sequence>
<reference evidence="2" key="2">
    <citation type="submission" date="2015-01" db="EMBL/GenBank/DDBJ databases">
        <title>Evolutionary Origins and Diversification of the Mycorrhizal Mutualists.</title>
        <authorList>
            <consortium name="DOE Joint Genome Institute"/>
            <consortium name="Mycorrhizal Genomics Consortium"/>
            <person name="Kohler A."/>
            <person name="Kuo A."/>
            <person name="Nagy L.G."/>
            <person name="Floudas D."/>
            <person name="Copeland A."/>
            <person name="Barry K.W."/>
            <person name="Cichocki N."/>
            <person name="Veneault-Fourrey C."/>
            <person name="LaButti K."/>
            <person name="Lindquist E.A."/>
            <person name="Lipzen A."/>
            <person name="Lundell T."/>
            <person name="Morin E."/>
            <person name="Murat C."/>
            <person name="Riley R."/>
            <person name="Ohm R."/>
            <person name="Sun H."/>
            <person name="Tunlid A."/>
            <person name="Henrissat B."/>
            <person name="Grigoriev I.V."/>
            <person name="Hibbett D.S."/>
            <person name="Martin F."/>
        </authorList>
    </citation>
    <scope>NUCLEOTIDE SEQUENCE [LARGE SCALE GENOMIC DNA]</scope>
    <source>
        <strain evidence="2">Marx 270</strain>
    </source>
</reference>
<dbReference type="Proteomes" id="UP000054217">
    <property type="component" value="Unassembled WGS sequence"/>
</dbReference>
<dbReference type="InParanoid" id="A0A0C3PRI7"/>
<organism evidence="1 2">
    <name type="scientific">Pisolithus tinctorius Marx 270</name>
    <dbReference type="NCBI Taxonomy" id="870435"/>
    <lineage>
        <taxon>Eukaryota</taxon>
        <taxon>Fungi</taxon>
        <taxon>Dikarya</taxon>
        <taxon>Basidiomycota</taxon>
        <taxon>Agaricomycotina</taxon>
        <taxon>Agaricomycetes</taxon>
        <taxon>Agaricomycetidae</taxon>
        <taxon>Boletales</taxon>
        <taxon>Sclerodermatineae</taxon>
        <taxon>Pisolithaceae</taxon>
        <taxon>Pisolithus</taxon>
    </lineage>
</organism>
<dbReference type="HOGENOM" id="CLU_1928458_0_0_1"/>
<protein>
    <submittedName>
        <fullName evidence="1">Uncharacterized protein</fullName>
    </submittedName>
</protein>
<keyword evidence="2" id="KW-1185">Reference proteome</keyword>
<reference evidence="1 2" key="1">
    <citation type="submission" date="2014-04" db="EMBL/GenBank/DDBJ databases">
        <authorList>
            <consortium name="DOE Joint Genome Institute"/>
            <person name="Kuo A."/>
            <person name="Kohler A."/>
            <person name="Costa M.D."/>
            <person name="Nagy L.G."/>
            <person name="Floudas D."/>
            <person name="Copeland A."/>
            <person name="Barry K.W."/>
            <person name="Cichocki N."/>
            <person name="Veneault-Fourrey C."/>
            <person name="LaButti K."/>
            <person name="Lindquist E.A."/>
            <person name="Lipzen A."/>
            <person name="Lundell T."/>
            <person name="Morin E."/>
            <person name="Murat C."/>
            <person name="Sun H."/>
            <person name="Tunlid A."/>
            <person name="Henrissat B."/>
            <person name="Grigoriev I.V."/>
            <person name="Hibbett D.S."/>
            <person name="Martin F."/>
            <person name="Nordberg H.P."/>
            <person name="Cantor M.N."/>
            <person name="Hua S.X."/>
        </authorList>
    </citation>
    <scope>NUCLEOTIDE SEQUENCE [LARGE SCALE GENOMIC DNA]</scope>
    <source>
        <strain evidence="1 2">Marx 270</strain>
    </source>
</reference>
<name>A0A0C3PRI7_PISTI</name>
<gene>
    <name evidence="1" type="ORF">M404DRAFT_20314</name>
</gene>
<evidence type="ECO:0000313" key="1">
    <source>
        <dbReference type="EMBL" id="KIO11696.1"/>
    </source>
</evidence>
<accession>A0A0C3PRI7</accession>